<dbReference type="PROSITE" id="PS50112">
    <property type="entry name" value="PAS"/>
    <property type="match status" value="3"/>
</dbReference>
<dbReference type="CDD" id="cd00130">
    <property type="entry name" value="PAS"/>
    <property type="match status" value="4"/>
</dbReference>
<dbReference type="NCBIfam" id="TIGR00254">
    <property type="entry name" value="GGDEF"/>
    <property type="match status" value="1"/>
</dbReference>
<accession>A0A7C9M719</accession>
<dbReference type="CDD" id="cd01948">
    <property type="entry name" value="EAL"/>
    <property type="match status" value="1"/>
</dbReference>
<evidence type="ECO:0000313" key="5">
    <source>
        <dbReference type="EMBL" id="MVN87585.1"/>
    </source>
</evidence>
<feature type="domain" description="PAS" evidence="1">
    <location>
        <begin position="377"/>
        <end position="450"/>
    </location>
</feature>
<feature type="domain" description="PAC" evidence="2">
    <location>
        <begin position="206"/>
        <end position="259"/>
    </location>
</feature>
<dbReference type="SUPFAM" id="SSF141868">
    <property type="entry name" value="EAL domain-like"/>
    <property type="match status" value="1"/>
</dbReference>
<feature type="domain" description="GGDEF" evidence="4">
    <location>
        <begin position="539"/>
        <end position="672"/>
    </location>
</feature>
<dbReference type="FunFam" id="3.30.70.270:FF:000001">
    <property type="entry name" value="Diguanylate cyclase domain protein"/>
    <property type="match status" value="1"/>
</dbReference>
<protein>
    <submittedName>
        <fullName evidence="5">EAL domain-containing protein</fullName>
    </submittedName>
</protein>
<dbReference type="Proteomes" id="UP000483286">
    <property type="component" value="Unassembled WGS sequence"/>
</dbReference>
<dbReference type="Pfam" id="PF08448">
    <property type="entry name" value="PAS_4"/>
    <property type="match status" value="2"/>
</dbReference>
<dbReference type="RefSeq" id="WP_157459640.1">
    <property type="nucleotide sequence ID" value="NZ_WQLB01000016.1"/>
</dbReference>
<feature type="domain" description="PAS" evidence="1">
    <location>
        <begin position="5"/>
        <end position="75"/>
    </location>
</feature>
<dbReference type="InterPro" id="IPR029787">
    <property type="entry name" value="Nucleotide_cyclase"/>
</dbReference>
<organism evidence="5 6">
    <name type="scientific">Deinococcus arboris</name>
    <dbReference type="NCBI Taxonomy" id="2682977"/>
    <lineage>
        <taxon>Bacteria</taxon>
        <taxon>Thermotogati</taxon>
        <taxon>Deinococcota</taxon>
        <taxon>Deinococci</taxon>
        <taxon>Deinococcales</taxon>
        <taxon>Deinococcaceae</taxon>
        <taxon>Deinococcus</taxon>
    </lineage>
</organism>
<dbReference type="InterPro" id="IPR001633">
    <property type="entry name" value="EAL_dom"/>
</dbReference>
<dbReference type="Pfam" id="PF00990">
    <property type="entry name" value="GGDEF"/>
    <property type="match status" value="1"/>
</dbReference>
<comment type="caution">
    <text evidence="5">The sequence shown here is derived from an EMBL/GenBank/DDBJ whole genome shotgun (WGS) entry which is preliminary data.</text>
</comment>
<dbReference type="Pfam" id="PF08447">
    <property type="entry name" value="PAS_3"/>
    <property type="match status" value="2"/>
</dbReference>
<dbReference type="EMBL" id="WQLB01000016">
    <property type="protein sequence ID" value="MVN87585.1"/>
    <property type="molecule type" value="Genomic_DNA"/>
</dbReference>
<dbReference type="InterPro" id="IPR013655">
    <property type="entry name" value="PAS_fold_3"/>
</dbReference>
<dbReference type="NCBIfam" id="TIGR00229">
    <property type="entry name" value="sensory_box"/>
    <property type="match status" value="4"/>
</dbReference>
<feature type="domain" description="PAC" evidence="2">
    <location>
        <begin position="455"/>
        <end position="507"/>
    </location>
</feature>
<feature type="domain" description="PAC" evidence="2">
    <location>
        <begin position="79"/>
        <end position="131"/>
    </location>
</feature>
<dbReference type="Gene3D" id="3.30.70.270">
    <property type="match status" value="1"/>
</dbReference>
<dbReference type="PROSITE" id="PS50113">
    <property type="entry name" value="PAC"/>
    <property type="match status" value="4"/>
</dbReference>
<gene>
    <name evidence="5" type="ORF">GO986_12490</name>
</gene>
<dbReference type="InterPro" id="IPR000700">
    <property type="entry name" value="PAS-assoc_C"/>
</dbReference>
<feature type="domain" description="PAS" evidence="1">
    <location>
        <begin position="253"/>
        <end position="323"/>
    </location>
</feature>
<feature type="domain" description="PAC" evidence="2">
    <location>
        <begin position="325"/>
        <end position="376"/>
    </location>
</feature>
<dbReference type="CDD" id="cd01949">
    <property type="entry name" value="GGDEF"/>
    <property type="match status" value="1"/>
</dbReference>
<evidence type="ECO:0000313" key="6">
    <source>
        <dbReference type="Proteomes" id="UP000483286"/>
    </source>
</evidence>
<dbReference type="PROSITE" id="PS50883">
    <property type="entry name" value="EAL"/>
    <property type="match status" value="1"/>
</dbReference>
<dbReference type="SMART" id="SM00052">
    <property type="entry name" value="EAL"/>
    <property type="match status" value="1"/>
</dbReference>
<dbReference type="InterPro" id="IPR035965">
    <property type="entry name" value="PAS-like_dom_sf"/>
</dbReference>
<reference evidence="5 6" key="1">
    <citation type="submission" date="2019-12" db="EMBL/GenBank/DDBJ databases">
        <title>Deinococcus sp. HMF7620 Genome sequencing and assembly.</title>
        <authorList>
            <person name="Kang H."/>
            <person name="Kim H."/>
            <person name="Joh K."/>
        </authorList>
    </citation>
    <scope>NUCLEOTIDE SEQUENCE [LARGE SCALE GENOMIC DNA]</scope>
    <source>
        <strain evidence="5 6">HMF7620</strain>
    </source>
</reference>
<dbReference type="Gene3D" id="3.30.450.20">
    <property type="entry name" value="PAS domain"/>
    <property type="match status" value="4"/>
</dbReference>
<dbReference type="PANTHER" id="PTHR44757:SF4">
    <property type="entry name" value="DIGUANYLATE CYCLASE DGCE-RELATED"/>
    <property type="match status" value="1"/>
</dbReference>
<name>A0A7C9M719_9DEIO</name>
<dbReference type="InterPro" id="IPR000160">
    <property type="entry name" value="GGDEF_dom"/>
</dbReference>
<feature type="domain" description="EAL" evidence="3">
    <location>
        <begin position="681"/>
        <end position="935"/>
    </location>
</feature>
<keyword evidence="6" id="KW-1185">Reference proteome</keyword>
<dbReference type="SMART" id="SM00091">
    <property type="entry name" value="PAS"/>
    <property type="match status" value="4"/>
</dbReference>
<dbReference type="PANTHER" id="PTHR44757">
    <property type="entry name" value="DIGUANYLATE CYCLASE DGCP"/>
    <property type="match status" value="1"/>
</dbReference>
<dbReference type="SUPFAM" id="SSF55073">
    <property type="entry name" value="Nucleotide cyclase"/>
    <property type="match status" value="1"/>
</dbReference>
<sequence>MPEQEAQLFAAMFRRSPIGMALVSPGGQFMTVNEALCRMLGYTAEDLLNLTFQDITFPDDLNSDLQLLGQMLAGEIDQYELRKRYWRQDGTLLWTQLNVSLILNEDGAPAFFVSQIQDIDAQVKGETQLHALNERLQLALEATEDGVWDWRPQTGDLFVSERFGRMLGPSEQAPATLDAWLARVHPGDLPGLLAAYRAHLDSGTPLNTEYRARQTGGEWRWFQLRGRVTTRDAQGRPERVTGTQTDVTERVRVTQDLQMVMNNLPALIGYWDRELRNRFANPTYTDWYGFDPAEMRGRHIQELMSPEIYALNLPLMQLALGGEPQRFEGTLVDVSGRRRTIELSLVPDGSGEEVRGFIALGMDITARKAAEQALLEQKELARVTLASIGDGVVTTDPQGQVTFLNAPAERLTGWTLAEAHGRPVEEVMTLLEEDTLTAVPNPLRQVLRDHQTLSLARNTNLRSRSGQMYSVEDSAAPILNEAGQLLGAVLVFHDVSDTRAMARHMSHLAQHDSLTDLPNRLLLRDRVSQAIERARRQGGRFAVLFLDMDHFKNVNDSLGHHVGDELLQSIAGRLRAALRASDTVSRQGGDEFIVMLPDIRETADVETVLGKLMEVISAPYHLAGHRVDTSFSIGVALYPEDGEDTDTLLQHADAAMYRAKDEGRGRHRFFSRSIHEASLARQLLQAELRRALDQRQFSLVYQPKVNLWTRQVLGVEALLRWTRPDGRPISPLEFIPLAEASGLIVPLGAWVLETACQQSRAWAQASGEELAVSVNISAVQFTDPGFVDMVERCLRNTGLPPRLLELELTESMLITDIARVQQTLRALQALEVCVSIDDFGTGYSSLSYLQNFPVQTLKIDRSFLKTVPDDPQASAVVEAVIALGRSLNLGVIAEGVETTEQARCLLNLGCAAMQGYLFGRPMAAPELLAWVQEWHRGGDSWEET</sequence>
<proteinExistence type="predicted"/>
<dbReference type="InterPro" id="IPR013656">
    <property type="entry name" value="PAS_4"/>
</dbReference>
<dbReference type="AlphaFoldDB" id="A0A7C9M719"/>
<dbReference type="InterPro" id="IPR000014">
    <property type="entry name" value="PAS"/>
</dbReference>
<evidence type="ECO:0000259" key="4">
    <source>
        <dbReference type="PROSITE" id="PS50887"/>
    </source>
</evidence>
<evidence type="ECO:0000259" key="1">
    <source>
        <dbReference type="PROSITE" id="PS50112"/>
    </source>
</evidence>
<evidence type="ECO:0000259" key="3">
    <source>
        <dbReference type="PROSITE" id="PS50883"/>
    </source>
</evidence>
<dbReference type="InterPro" id="IPR035919">
    <property type="entry name" value="EAL_sf"/>
</dbReference>
<dbReference type="PROSITE" id="PS50887">
    <property type="entry name" value="GGDEF"/>
    <property type="match status" value="1"/>
</dbReference>
<dbReference type="Gene3D" id="3.20.20.450">
    <property type="entry name" value="EAL domain"/>
    <property type="match status" value="1"/>
</dbReference>
<dbReference type="Pfam" id="PF00563">
    <property type="entry name" value="EAL"/>
    <property type="match status" value="1"/>
</dbReference>
<dbReference type="SMART" id="SM00267">
    <property type="entry name" value="GGDEF"/>
    <property type="match status" value="1"/>
</dbReference>
<dbReference type="FunFam" id="3.20.20.450:FF:000001">
    <property type="entry name" value="Cyclic di-GMP phosphodiesterase yahA"/>
    <property type="match status" value="1"/>
</dbReference>
<evidence type="ECO:0000259" key="2">
    <source>
        <dbReference type="PROSITE" id="PS50113"/>
    </source>
</evidence>
<dbReference type="SMART" id="SM00086">
    <property type="entry name" value="PAC"/>
    <property type="match status" value="4"/>
</dbReference>
<dbReference type="InterPro" id="IPR052155">
    <property type="entry name" value="Biofilm_reg_signaling"/>
</dbReference>
<dbReference type="InterPro" id="IPR043128">
    <property type="entry name" value="Rev_trsase/Diguanyl_cyclase"/>
</dbReference>
<dbReference type="InterPro" id="IPR001610">
    <property type="entry name" value="PAC"/>
</dbReference>
<dbReference type="SUPFAM" id="SSF55785">
    <property type="entry name" value="PYP-like sensor domain (PAS domain)"/>
    <property type="match status" value="4"/>
</dbReference>